<dbReference type="EMBL" id="CP027433">
    <property type="protein sequence ID" value="AVL99995.1"/>
    <property type="molecule type" value="Genomic_DNA"/>
</dbReference>
<dbReference type="Proteomes" id="UP000239814">
    <property type="component" value="Chromosome"/>
</dbReference>
<dbReference type="InterPro" id="IPR000871">
    <property type="entry name" value="Beta-lactam_class-A"/>
</dbReference>
<dbReference type="SUPFAM" id="SSF56601">
    <property type="entry name" value="beta-lactamase/transpeptidase-like"/>
    <property type="match status" value="1"/>
</dbReference>
<dbReference type="OrthoDB" id="4981298at2"/>
<gene>
    <name evidence="2" type="ORF">C6V83_06660</name>
</gene>
<name>A0A2S0KEB3_9ACTN</name>
<evidence type="ECO:0000256" key="1">
    <source>
        <dbReference type="SAM" id="Phobius"/>
    </source>
</evidence>
<dbReference type="InterPro" id="IPR012338">
    <property type="entry name" value="Beta-lactam/transpept-like"/>
</dbReference>
<dbReference type="GO" id="GO:0008800">
    <property type="term" value="F:beta-lactamase activity"/>
    <property type="evidence" value="ECO:0007669"/>
    <property type="project" value="InterPro"/>
</dbReference>
<accession>A0A2S0KEB3</accession>
<evidence type="ECO:0008006" key="4">
    <source>
        <dbReference type="Google" id="ProtNLM"/>
    </source>
</evidence>
<feature type="transmembrane region" description="Helical" evidence="1">
    <location>
        <begin position="20"/>
        <end position="41"/>
    </location>
</feature>
<dbReference type="PANTHER" id="PTHR35333">
    <property type="entry name" value="BETA-LACTAMASE"/>
    <property type="match status" value="1"/>
</dbReference>
<sequence>MSGIGAFEVAGGPGRDRRRYLAALFVVLLLVSMPACLVKVVHDGGSAAPAVRSLVAEAGERLDAVQAWAQARRARVSLVLVDRATGERVGLDENEQLLTASVAKLFIASRAAFLAATGERAVTVDDDALLGPMLSASDGVAATVLWGRLGGPALVGAVAHRFGLTSTAASPDGRWPHTRTTASDLAGFYAHLLGERDSWTDRILGHLEAWTDVGADGYDQRFGLAAVLGRAELAALKQGWMCCVADRWIHLTTGAFGPDGRYVLAVHVAEDVQYTDGTVELPQTSEGIDSDDESAAHARDTVTGVVARLFADGNRTWT</sequence>
<dbReference type="KEGG" id="git:C6V83_06660"/>
<evidence type="ECO:0000313" key="3">
    <source>
        <dbReference type="Proteomes" id="UP000239814"/>
    </source>
</evidence>
<protein>
    <recommendedName>
        <fullName evidence="4">Serine hydrolase</fullName>
    </recommendedName>
</protein>
<dbReference type="PANTHER" id="PTHR35333:SF3">
    <property type="entry name" value="BETA-LACTAMASE-TYPE TRANSPEPTIDASE FOLD CONTAINING PROTEIN"/>
    <property type="match status" value="1"/>
</dbReference>
<dbReference type="RefSeq" id="WP_105941727.1">
    <property type="nucleotide sequence ID" value="NZ_CP027433.1"/>
</dbReference>
<evidence type="ECO:0000313" key="2">
    <source>
        <dbReference type="EMBL" id="AVL99995.1"/>
    </source>
</evidence>
<dbReference type="GO" id="GO:0030655">
    <property type="term" value="P:beta-lactam antibiotic catabolic process"/>
    <property type="evidence" value="ECO:0007669"/>
    <property type="project" value="InterPro"/>
</dbReference>
<keyword evidence="1" id="KW-0472">Membrane</keyword>
<keyword evidence="3" id="KW-1185">Reference proteome</keyword>
<dbReference type="AlphaFoldDB" id="A0A2S0KEB3"/>
<organism evidence="2 3">
    <name type="scientific">Gordonia iterans</name>
    <dbReference type="NCBI Taxonomy" id="1004901"/>
    <lineage>
        <taxon>Bacteria</taxon>
        <taxon>Bacillati</taxon>
        <taxon>Actinomycetota</taxon>
        <taxon>Actinomycetes</taxon>
        <taxon>Mycobacteriales</taxon>
        <taxon>Gordoniaceae</taxon>
        <taxon>Gordonia</taxon>
    </lineage>
</organism>
<dbReference type="Gene3D" id="3.40.710.10">
    <property type="entry name" value="DD-peptidase/beta-lactamase superfamily"/>
    <property type="match status" value="1"/>
</dbReference>
<keyword evidence="1" id="KW-1133">Transmembrane helix</keyword>
<keyword evidence="1" id="KW-0812">Transmembrane</keyword>
<reference evidence="2 3" key="1">
    <citation type="submission" date="2018-03" db="EMBL/GenBank/DDBJ databases">
        <title>Characteristics and genome of n-alkane degrading marine bacteria Gordonia iterans isolated from crude oil contaminated in Tae-an, South Korea.</title>
        <authorList>
            <person name="Lee S.-S."/>
            <person name="Kim H."/>
        </authorList>
    </citation>
    <scope>NUCLEOTIDE SEQUENCE [LARGE SCALE GENOMIC DNA]</scope>
    <source>
        <strain evidence="2 3">Co17</strain>
    </source>
</reference>
<dbReference type="GO" id="GO:0046677">
    <property type="term" value="P:response to antibiotic"/>
    <property type="evidence" value="ECO:0007669"/>
    <property type="project" value="InterPro"/>
</dbReference>
<proteinExistence type="predicted"/>